<feature type="signal peptide" evidence="2">
    <location>
        <begin position="1"/>
        <end position="20"/>
    </location>
</feature>
<comment type="caution">
    <text evidence="3">The sequence shown here is derived from an EMBL/GenBank/DDBJ whole genome shotgun (WGS) entry which is preliminary data.</text>
</comment>
<evidence type="ECO:0000256" key="2">
    <source>
        <dbReference type="SAM" id="SignalP"/>
    </source>
</evidence>
<gene>
    <name evidence="3" type="ORF">M132T_03740</name>
</gene>
<sequence length="55" mass="6267">MYKRTMKMGLSFALAGFVLSAGNTSGENHWKTPKDSEPWLDNGQSGQKKIKKRYF</sequence>
<organism evidence="3 4">
    <name type="scientific">Marinilactibacillus psychrotolerans</name>
    <dbReference type="NCBI Taxonomy" id="191770"/>
    <lineage>
        <taxon>Bacteria</taxon>
        <taxon>Bacillati</taxon>
        <taxon>Bacillota</taxon>
        <taxon>Bacilli</taxon>
        <taxon>Lactobacillales</taxon>
        <taxon>Carnobacteriaceae</taxon>
        <taxon>Marinilactibacillus</taxon>
    </lineage>
</organism>
<keyword evidence="2" id="KW-0732">Signal</keyword>
<protein>
    <submittedName>
        <fullName evidence="3">Uncharacterized protein</fullName>
    </submittedName>
</protein>
<evidence type="ECO:0000256" key="1">
    <source>
        <dbReference type="SAM" id="MobiDB-lite"/>
    </source>
</evidence>
<feature type="chain" id="PRO_5043842362" evidence="2">
    <location>
        <begin position="21"/>
        <end position="55"/>
    </location>
</feature>
<evidence type="ECO:0000313" key="4">
    <source>
        <dbReference type="Proteomes" id="UP000887127"/>
    </source>
</evidence>
<dbReference type="RefSeq" id="WP_176935261.1">
    <property type="nucleotide sequence ID" value="NZ_BJVX01000001.1"/>
</dbReference>
<evidence type="ECO:0000313" key="3">
    <source>
        <dbReference type="EMBL" id="GEQ34866.1"/>
    </source>
</evidence>
<dbReference type="AlphaFoldDB" id="A0AAV3WP63"/>
<feature type="region of interest" description="Disordered" evidence="1">
    <location>
        <begin position="24"/>
        <end position="55"/>
    </location>
</feature>
<dbReference type="GeneID" id="96912537"/>
<proteinExistence type="predicted"/>
<name>A0AAV3WP63_9LACT</name>
<reference evidence="3" key="1">
    <citation type="submission" date="2019-08" db="EMBL/GenBank/DDBJ databases">
        <title>Marinilactibacillus psychrotolerans M13-2T whole genome sequencing project.</title>
        <authorList>
            <person name="Ishikawa M."/>
            <person name="Suzuki T."/>
            <person name="Matsutani M."/>
        </authorList>
    </citation>
    <scope>NUCLEOTIDE SEQUENCE</scope>
    <source>
        <strain evidence="3">M13-2T</strain>
    </source>
</reference>
<dbReference type="EMBL" id="BKBI01000002">
    <property type="protein sequence ID" value="GEQ34866.1"/>
    <property type="molecule type" value="Genomic_DNA"/>
</dbReference>
<dbReference type="Proteomes" id="UP000887127">
    <property type="component" value="Unassembled WGS sequence"/>
</dbReference>
<accession>A0AAV3WP63</accession>
<feature type="compositionally biased region" description="Basic and acidic residues" evidence="1">
    <location>
        <begin position="28"/>
        <end position="37"/>
    </location>
</feature>